<evidence type="ECO:0000313" key="2">
    <source>
        <dbReference type="EMBL" id="MDK2123349.1"/>
    </source>
</evidence>
<dbReference type="Proteomes" id="UP001172778">
    <property type="component" value="Unassembled WGS sequence"/>
</dbReference>
<reference evidence="2" key="1">
    <citation type="submission" date="2023-03" db="EMBL/GenBank/DDBJ databases">
        <title>Chitinimonas shenzhenensis gen. nov., sp. nov., a novel member of family Burkholderiaceae isolated from activated sludge collected in Shen Zhen, China.</title>
        <authorList>
            <person name="Wang X."/>
        </authorList>
    </citation>
    <scope>NUCLEOTIDE SEQUENCE</scope>
    <source>
        <strain evidence="2">DQS-5</strain>
    </source>
</reference>
<dbReference type="Pfam" id="PF25559">
    <property type="entry name" value="DUF7931"/>
    <property type="match status" value="1"/>
</dbReference>
<sequence length="163" mass="18990">METETGLQPGPFDSETIWREALFSCLQKAQRRICLFDRDLAGCGIETLATAELMQKFLAESRYNEAHWLIHDSDYFLRRCPRLIKLLETFGHGFKIKVTAPHDQRAEDCFLFADKAYSVRRFHVDQPRGVYSENPADVAVLQQKFARMWQEATDLSGWQRLMV</sequence>
<evidence type="ECO:0000259" key="1">
    <source>
        <dbReference type="Pfam" id="PF25559"/>
    </source>
</evidence>
<accession>A0ABT7DTE2</accession>
<comment type="caution">
    <text evidence="2">The sequence shown here is derived from an EMBL/GenBank/DDBJ whole genome shotgun (WGS) entry which is preliminary data.</text>
</comment>
<dbReference type="RefSeq" id="WP_284099639.1">
    <property type="nucleotide sequence ID" value="NZ_JARRAF010000004.1"/>
</dbReference>
<dbReference type="EMBL" id="JARRAF010000004">
    <property type="protein sequence ID" value="MDK2123349.1"/>
    <property type="molecule type" value="Genomic_DNA"/>
</dbReference>
<organism evidence="2 3">
    <name type="scientific">Parachitinimonas caeni</name>
    <dbReference type="NCBI Taxonomy" id="3031301"/>
    <lineage>
        <taxon>Bacteria</taxon>
        <taxon>Pseudomonadati</taxon>
        <taxon>Pseudomonadota</taxon>
        <taxon>Betaproteobacteria</taxon>
        <taxon>Neisseriales</taxon>
        <taxon>Chitinibacteraceae</taxon>
        <taxon>Parachitinimonas</taxon>
    </lineage>
</organism>
<protein>
    <recommendedName>
        <fullName evidence="1">DUF7931 domain-containing protein</fullName>
    </recommendedName>
</protein>
<evidence type="ECO:0000313" key="3">
    <source>
        <dbReference type="Proteomes" id="UP001172778"/>
    </source>
</evidence>
<gene>
    <name evidence="2" type="ORF">PZA18_04705</name>
</gene>
<name>A0ABT7DTE2_9NEIS</name>
<keyword evidence="3" id="KW-1185">Reference proteome</keyword>
<feature type="domain" description="DUF7931" evidence="1">
    <location>
        <begin position="19"/>
        <end position="156"/>
    </location>
</feature>
<proteinExistence type="predicted"/>
<dbReference type="InterPro" id="IPR057691">
    <property type="entry name" value="DUF7931"/>
</dbReference>